<dbReference type="GO" id="GO:0004386">
    <property type="term" value="F:helicase activity"/>
    <property type="evidence" value="ECO:0007669"/>
    <property type="project" value="UniProtKB-KW"/>
</dbReference>
<evidence type="ECO:0000313" key="1">
    <source>
        <dbReference type="EMBL" id="SMO92243.1"/>
    </source>
</evidence>
<dbReference type="OrthoDB" id="2914472at2"/>
<protein>
    <submittedName>
        <fullName evidence="1">Replicative DNA helicase</fullName>
    </submittedName>
</protein>
<dbReference type="EMBL" id="FXTI01000014">
    <property type="protein sequence ID" value="SMO92243.1"/>
    <property type="molecule type" value="Genomic_DNA"/>
</dbReference>
<name>A0A521F7V1_9BACL</name>
<dbReference type="Proteomes" id="UP000315636">
    <property type="component" value="Unassembled WGS sequence"/>
</dbReference>
<dbReference type="SUPFAM" id="SSF52540">
    <property type="entry name" value="P-loop containing nucleoside triphosphate hydrolases"/>
    <property type="match status" value="1"/>
</dbReference>
<evidence type="ECO:0000313" key="2">
    <source>
        <dbReference type="Proteomes" id="UP000315636"/>
    </source>
</evidence>
<dbReference type="RefSeq" id="WP_142506640.1">
    <property type="nucleotide sequence ID" value="NZ_FXTI01000014.1"/>
</dbReference>
<accession>A0A521F7V1</accession>
<dbReference type="Gene3D" id="3.40.50.300">
    <property type="entry name" value="P-loop containing nucleotide triphosphate hydrolases"/>
    <property type="match status" value="1"/>
</dbReference>
<sequence length="460" mass="52298">MTTAGMRFISKVADFGDVDAFKRFDLRPDHFPTEDEQKMVKYILSYAARNKGRGPSPEELSTEFNTFADEYYTEVRASFDEMASEIKNDWAERAFLRGMQGEGVFNYRELNEKYNGLDFVRKMREALERIEAQANTSKSIGRTLGQLGVDLREEYHKRKEGVNFKRWNTPFPTLSKEIGGLHSGDVYGIIAESGRGKSYLTIAIIDELLRQGAKVLAKSFELKWFLFMSRLVSIATARDEMFTDVRTKRKIGIKNRAILTGELDETSEEVMEAFLTRINDYYKGELILQAKSDPELTRSLDDLDRELRMNKDIDVVVLDPFNNISDVYGRNTNKTTGGAAEQAARKFERIVGEHDVLGLFTVQATMEYTQAEKEKMREGVRELKLPTRDQVKTTKAALEIVTNLFSFDNVDGNARIGTEKGRNGGEGFYVDLIAMLDYGVLREVPSGESVVDQFADTSIF</sequence>
<keyword evidence="1" id="KW-0347">Helicase</keyword>
<keyword evidence="1" id="KW-0547">Nucleotide-binding</keyword>
<keyword evidence="1" id="KW-0067">ATP-binding</keyword>
<dbReference type="AlphaFoldDB" id="A0A521F7V1"/>
<gene>
    <name evidence="1" type="ORF">SAMN06264849_11450</name>
</gene>
<keyword evidence="1" id="KW-0378">Hydrolase</keyword>
<organism evidence="1 2">
    <name type="scientific">Melghirimyces algeriensis</name>
    <dbReference type="NCBI Taxonomy" id="910412"/>
    <lineage>
        <taxon>Bacteria</taxon>
        <taxon>Bacillati</taxon>
        <taxon>Bacillota</taxon>
        <taxon>Bacilli</taxon>
        <taxon>Bacillales</taxon>
        <taxon>Thermoactinomycetaceae</taxon>
        <taxon>Melghirimyces</taxon>
    </lineage>
</organism>
<keyword evidence="2" id="KW-1185">Reference proteome</keyword>
<proteinExistence type="predicted"/>
<dbReference type="InterPro" id="IPR027417">
    <property type="entry name" value="P-loop_NTPase"/>
</dbReference>
<reference evidence="1 2" key="1">
    <citation type="submission" date="2017-05" db="EMBL/GenBank/DDBJ databases">
        <authorList>
            <person name="Varghese N."/>
            <person name="Submissions S."/>
        </authorList>
    </citation>
    <scope>NUCLEOTIDE SEQUENCE [LARGE SCALE GENOMIC DNA]</scope>
    <source>
        <strain evidence="1 2">DSM 45474</strain>
    </source>
</reference>